<proteinExistence type="predicted"/>
<reference evidence="2 3" key="1">
    <citation type="submission" date="2020-08" db="EMBL/GenBank/DDBJ databases">
        <title>Bridging the membrane lipid divide: bacteria of the FCB group superphylum have the potential to synthesize archaeal ether lipids.</title>
        <authorList>
            <person name="Villanueva L."/>
            <person name="Von Meijenfeldt F.A.B."/>
            <person name="Westbye A.B."/>
            <person name="Yadav S."/>
            <person name="Hopmans E.C."/>
            <person name="Dutilh B.E."/>
            <person name="Sinninghe Damste J.S."/>
        </authorList>
    </citation>
    <scope>NUCLEOTIDE SEQUENCE [LARGE SCALE GENOMIC DNA]</scope>
    <source>
        <strain evidence="2">NIOZ-UU17</strain>
    </source>
</reference>
<evidence type="ECO:0000259" key="1">
    <source>
        <dbReference type="Pfam" id="PF18480"/>
    </source>
</evidence>
<dbReference type="Pfam" id="PF18480">
    <property type="entry name" value="DUF5615"/>
    <property type="match status" value="1"/>
</dbReference>
<organism evidence="2 3">
    <name type="scientific">Candidatus Desulfatibia vada</name>
    <dbReference type="NCBI Taxonomy" id="2841696"/>
    <lineage>
        <taxon>Bacteria</taxon>
        <taxon>Pseudomonadati</taxon>
        <taxon>Thermodesulfobacteriota</taxon>
        <taxon>Desulfobacteria</taxon>
        <taxon>Desulfobacterales</taxon>
        <taxon>Desulfobacterales incertae sedis</taxon>
        <taxon>Candidatus Desulfatibia</taxon>
    </lineage>
</organism>
<dbReference type="AlphaFoldDB" id="A0A8J6P074"/>
<comment type="caution">
    <text evidence="2">The sequence shown here is derived from an EMBL/GenBank/DDBJ whole genome shotgun (WGS) entry which is preliminary data.</text>
</comment>
<evidence type="ECO:0000313" key="2">
    <source>
        <dbReference type="EMBL" id="MBC8430365.1"/>
    </source>
</evidence>
<accession>A0A8J6P074</accession>
<gene>
    <name evidence="2" type="ORF">H8D96_00445</name>
</gene>
<evidence type="ECO:0000313" key="3">
    <source>
        <dbReference type="Proteomes" id="UP000605201"/>
    </source>
</evidence>
<dbReference type="Proteomes" id="UP000605201">
    <property type="component" value="Unassembled WGS sequence"/>
</dbReference>
<dbReference type="InterPro" id="IPR041049">
    <property type="entry name" value="DUF5615"/>
</dbReference>
<feature type="domain" description="DUF5615" evidence="1">
    <location>
        <begin position="1"/>
        <end position="105"/>
    </location>
</feature>
<protein>
    <submittedName>
        <fullName evidence="2">DUF5615 family PIN-like protein</fullName>
    </submittedName>
</protein>
<dbReference type="EMBL" id="JACNIG010000027">
    <property type="protein sequence ID" value="MBC8430365.1"/>
    <property type="molecule type" value="Genomic_DNA"/>
</dbReference>
<name>A0A8J6P074_9BACT</name>
<sequence>MKIFVDENIPSISVTALRSKGFDVQDIRGTADQGIADEHLWRIVQKEKRLLITTDKGFSIHRDEAHHGILIIRLRQPTRQKIHQRVMQAITKYSSEQWPGLMVVMRDTVQSSWMSPKI</sequence>